<evidence type="ECO:0000313" key="3">
    <source>
        <dbReference type="Proteomes" id="UP000092444"/>
    </source>
</evidence>
<dbReference type="VEuPathDB" id="VectorBase:GMOY011309"/>
<evidence type="ECO:0000256" key="1">
    <source>
        <dbReference type="SAM" id="SignalP"/>
    </source>
</evidence>
<feature type="chain" id="PRO_5008408151" evidence="1">
    <location>
        <begin position="26"/>
        <end position="59"/>
    </location>
</feature>
<dbReference type="AlphaFoldDB" id="A0A1B0GDD4"/>
<name>A0A1B0GDD4_GLOMM</name>
<feature type="signal peptide" evidence="1">
    <location>
        <begin position="1"/>
        <end position="25"/>
    </location>
</feature>
<keyword evidence="1" id="KW-0732">Signal</keyword>
<reference evidence="2" key="1">
    <citation type="submission" date="2020-05" db="UniProtKB">
        <authorList>
            <consortium name="EnsemblMetazoa"/>
        </authorList>
    </citation>
    <scope>IDENTIFICATION</scope>
    <source>
        <strain evidence="2">Yale</strain>
    </source>
</reference>
<dbReference type="Proteomes" id="UP000092444">
    <property type="component" value="Unassembled WGS sequence"/>
</dbReference>
<accession>A0A1B0GDD4</accession>
<organism evidence="2 3">
    <name type="scientific">Glossina morsitans morsitans</name>
    <name type="common">Savannah tsetse fly</name>
    <dbReference type="NCBI Taxonomy" id="37546"/>
    <lineage>
        <taxon>Eukaryota</taxon>
        <taxon>Metazoa</taxon>
        <taxon>Ecdysozoa</taxon>
        <taxon>Arthropoda</taxon>
        <taxon>Hexapoda</taxon>
        <taxon>Insecta</taxon>
        <taxon>Pterygota</taxon>
        <taxon>Neoptera</taxon>
        <taxon>Endopterygota</taxon>
        <taxon>Diptera</taxon>
        <taxon>Brachycera</taxon>
        <taxon>Muscomorpha</taxon>
        <taxon>Hippoboscoidea</taxon>
        <taxon>Glossinidae</taxon>
        <taxon>Glossina</taxon>
    </lineage>
</organism>
<dbReference type="EMBL" id="CCAG010011851">
    <property type="status" value="NOT_ANNOTATED_CDS"/>
    <property type="molecule type" value="Genomic_DNA"/>
</dbReference>
<evidence type="ECO:0000313" key="2">
    <source>
        <dbReference type="EnsemblMetazoa" id="GMOY011309-PA"/>
    </source>
</evidence>
<proteinExistence type="predicted"/>
<dbReference type="EnsemblMetazoa" id="GMOY011309-RA">
    <property type="protein sequence ID" value="GMOY011309-PA"/>
    <property type="gene ID" value="GMOY011309"/>
</dbReference>
<keyword evidence="3" id="KW-1185">Reference proteome</keyword>
<protein>
    <submittedName>
        <fullName evidence="2">Uncharacterized protein</fullName>
    </submittedName>
</protein>
<sequence length="59" mass="6843">MTNSALANCVHFLMVYLIQTNYSQGANLFFPKFSEHKLKLRFRTFVWNAICDDGNNAIQ</sequence>